<dbReference type="OrthoDB" id="9180899at2"/>
<keyword evidence="5" id="KW-0143">Chaperone</keyword>
<evidence type="ECO:0000256" key="5">
    <source>
        <dbReference type="ARBA" id="ARBA00023186"/>
    </source>
</evidence>
<name>A0A1C9WBF1_9GAMM</name>
<dbReference type="STRING" id="1769779.AUP74_03109"/>
<reference evidence="7" key="1">
    <citation type="submission" date="2016-01" db="EMBL/GenBank/DDBJ databases">
        <title>Complete genome sequence of Microbulbifer sp. CCB-MM1, a halophile isolated from Matang Mangrove Forest, Perak.</title>
        <authorList>
            <person name="Moh T.H."/>
            <person name="Dinesh B."/>
            <person name="Lau N.-S."/>
            <person name="Go F."/>
            <person name="Alexander Chong S.-C."/>
        </authorList>
    </citation>
    <scope>NUCLEOTIDE SEQUENCE [LARGE SCALE GENOMIC DNA]</scope>
    <source>
        <strain evidence="7">CCB-MM1</strain>
    </source>
</reference>
<dbReference type="Pfam" id="PF03937">
    <property type="entry name" value="Sdh5"/>
    <property type="match status" value="1"/>
</dbReference>
<evidence type="ECO:0000313" key="7">
    <source>
        <dbReference type="Proteomes" id="UP000095672"/>
    </source>
</evidence>
<dbReference type="PATRIC" id="fig|1769779.3.peg.3086"/>
<keyword evidence="4" id="KW-0963">Cytoplasm</keyword>
<dbReference type="RefSeq" id="WP_069948333.1">
    <property type="nucleotide sequence ID" value="NZ_CP014143.1"/>
</dbReference>
<dbReference type="KEGG" id="micc:AUP74_03109"/>
<protein>
    <recommendedName>
        <fullName evidence="3">FAD assembly factor SdhE</fullName>
    </recommendedName>
</protein>
<keyword evidence="7" id="KW-1185">Reference proteome</keyword>
<dbReference type="InterPro" id="IPR005631">
    <property type="entry name" value="SDH"/>
</dbReference>
<evidence type="ECO:0000256" key="2">
    <source>
        <dbReference type="ARBA" id="ARBA00008571"/>
    </source>
</evidence>
<dbReference type="PANTHER" id="PTHR39585">
    <property type="entry name" value="FAD ASSEMBLY FACTOR SDHE"/>
    <property type="match status" value="1"/>
</dbReference>
<dbReference type="Gene3D" id="1.10.150.250">
    <property type="entry name" value="Flavinator of succinate dehydrogenase"/>
    <property type="match status" value="1"/>
</dbReference>
<dbReference type="GO" id="GO:0006105">
    <property type="term" value="P:succinate metabolic process"/>
    <property type="evidence" value="ECO:0007669"/>
    <property type="project" value="TreeGrafter"/>
</dbReference>
<evidence type="ECO:0000313" key="6">
    <source>
        <dbReference type="EMBL" id="AOS98475.1"/>
    </source>
</evidence>
<dbReference type="PANTHER" id="PTHR39585:SF1">
    <property type="entry name" value="FAD ASSEMBLY FACTOR SDHE"/>
    <property type="match status" value="1"/>
</dbReference>
<accession>A0A1C9WBF1</accession>
<dbReference type="EMBL" id="CP014143">
    <property type="protein sequence ID" value="AOS98475.1"/>
    <property type="molecule type" value="Genomic_DNA"/>
</dbReference>
<evidence type="ECO:0000256" key="4">
    <source>
        <dbReference type="ARBA" id="ARBA00022490"/>
    </source>
</evidence>
<dbReference type="AlphaFoldDB" id="A0A1C9WBF1"/>
<sequence>MDRNRLFWASRRGMLELDLVLLPFLENVYDSLDEADQQRYVQLLESEDQDLFAWFLRREDPSDPELMRIVQIIRDNTGLQE</sequence>
<dbReference type="InterPro" id="IPR036714">
    <property type="entry name" value="SDH_sf"/>
</dbReference>
<evidence type="ECO:0000256" key="1">
    <source>
        <dbReference type="ARBA" id="ARBA00004496"/>
    </source>
</evidence>
<comment type="subcellular location">
    <subcellularLocation>
        <location evidence="1">Cytoplasm</location>
    </subcellularLocation>
</comment>
<evidence type="ECO:0000256" key="3">
    <source>
        <dbReference type="ARBA" id="ARBA00019418"/>
    </source>
</evidence>
<proteinExistence type="inferred from homology"/>
<dbReference type="Proteomes" id="UP000095672">
    <property type="component" value="Chromosome"/>
</dbReference>
<organism evidence="6 7">
    <name type="scientific">Microbulbifer aggregans</name>
    <dbReference type="NCBI Taxonomy" id="1769779"/>
    <lineage>
        <taxon>Bacteria</taxon>
        <taxon>Pseudomonadati</taxon>
        <taxon>Pseudomonadota</taxon>
        <taxon>Gammaproteobacteria</taxon>
        <taxon>Cellvibrionales</taxon>
        <taxon>Microbulbiferaceae</taxon>
        <taxon>Microbulbifer</taxon>
    </lineage>
</organism>
<dbReference type="InterPro" id="IPR050531">
    <property type="entry name" value="SdhE_FAD_assembly_factor"/>
</dbReference>
<comment type="similarity">
    <text evidence="2">Belongs to the SdhE FAD assembly factor family.</text>
</comment>
<dbReference type="GO" id="GO:0005737">
    <property type="term" value="C:cytoplasm"/>
    <property type="evidence" value="ECO:0007669"/>
    <property type="project" value="UniProtKB-SubCell"/>
</dbReference>
<dbReference type="SUPFAM" id="SSF109910">
    <property type="entry name" value="YgfY-like"/>
    <property type="match status" value="1"/>
</dbReference>
<gene>
    <name evidence="6" type="primary">cptB</name>
    <name evidence="6" type="ORF">AUP74_03109</name>
</gene>